<dbReference type="SMART" id="SM00049">
    <property type="entry name" value="DEP"/>
    <property type="match status" value="1"/>
</dbReference>
<feature type="transmembrane region" description="Helical" evidence="8">
    <location>
        <begin position="1198"/>
        <end position="1218"/>
    </location>
</feature>
<dbReference type="PROSITE" id="PS50186">
    <property type="entry name" value="DEP"/>
    <property type="match status" value="1"/>
</dbReference>
<keyword evidence="3" id="KW-0808">Transferase</keyword>
<dbReference type="Gene3D" id="1.10.10.10">
    <property type="entry name" value="Winged helix-like DNA-binding domain superfamily/Winged helix DNA-binding domain"/>
    <property type="match status" value="1"/>
</dbReference>
<dbReference type="Proteomes" id="UP001075354">
    <property type="component" value="Chromosome 7"/>
</dbReference>
<dbReference type="Pfam" id="PF03901">
    <property type="entry name" value="Glyco_transf_22"/>
    <property type="match status" value="1"/>
</dbReference>
<evidence type="ECO:0000313" key="11">
    <source>
        <dbReference type="EMBL" id="KAJ1525688.1"/>
    </source>
</evidence>
<sequence>MQKENRENAPFIPFRATRLWDEAIRLFTNGMPSKRHRSHMRVYENCFTGSEAVKWFHHALEMNPHFNTVVTQEKTMQLLNKFYDEGIFVKAKGSSKERQGPDRFKLQGIYQMGTARPQYTARTPLSVKNNGYRNQKSENWMRKSWHKEPAVEYENLCDMNKQSSDCKEAHATYQNMPPIKPRLVPAESGKQSPATGKVPSDAGQRRTAQHPIQFLKQYSQVQDRKSTQPHPQPYALPETDAIWRNVFLGRLQALLKDVDVSGLFWPCAVIRCQWLEQNCCILDDSSLAKFPPWVTAASSRLMIALGDKNLNRSIVNADIEADVSALDAYFSGLQSPLIPADLGAIFQRVFLHLELSVGASSFKDEDAVSHHSSSVFSNSVTDSTQKPTESLKCKLPPNSCFETAFTSESPVTRIVPQSSFDTLHLPARPSSACSPMKRNMSAPKLLETTGLGTQVPLAKASAYKSSMSSLSNEKFSTISGTRWRMNPEFKSNFVGGSLQRDKQQRIPASSDSENNRTNHSCGKLTVMDKTPPLPPRHLRKPPPVNRNAPKEDKNNHVRSSSGGYINLALQDSFEGAEFNHRELDIEAAMETLQKLMICSQKPPLQHSPRKDGMKSLHVRSASLSQAHPHGSANIGNIRRSQSCWSHDVSNVSLSSYHTAISSSSSSLDSEVPSRESDIDSSNESLNLTAGCEWGWDWGSDAEQTGVAVFRLLMLLVQPQSRAQLQLLLKLMGLLPYQCPYTTLKVLDMFSSFIMQGGDEDVSSRLLGFLVRHQKEIFIPPQELVSEVQRERKAKMKQRERGAVTFCERVSLLQFEEQKLTTSQKALAELLDQIIADQKMSSKDKNKKLKMFKESYPHIYSMRFPQPEMVTFKRRNRSILQLARLRSLRASDMAKDFRLFAALRLASVFLVQTAYVPDEYWQSLEVAHKLSFGYGYLTWEWQEGIRSYAYPLVFSGLFKLLAYLGVDNVKILVTAPRILQALITAYADVSILSWIRNPTYGRSPWAKITIVTSWYLFYVGSRTIYNTIEADLIGIAFSLYPWPPSKVSGSSKYLIVGALACVIRPTAAVILLPLFICQIITSSERLSIILKSIIITCFATALVFTVDTYTAETASFSPINFLKANIGRNIASFYGEHPGLWYFTSGIPMLLGAQLLPFLYEVYKIVKGPNRQSYDILMMFVFLSTVLLYSFQPHKETRFLLPLLPIALFWSAGGLSRFEKSSLKENWGRIQGVVNWTSRFLPWLLLISAVVPSLYFGLVHQRGTLDVMPWLSNRAQSCPEKTRILFLMPCHSTPLYSHLHVDVPTRFLTCVPDLQSVPDPGYVDEADLFYADHVSWLNKNFPETKPELLYSHIVYFDSLQQKLEPFLRWGGYSEVASFFHTHLPTERVGRRVIVQERAASLIGCT</sequence>
<feature type="region of interest" description="Disordered" evidence="9">
    <location>
        <begin position="492"/>
        <end position="562"/>
    </location>
</feature>
<feature type="region of interest" description="Disordered" evidence="9">
    <location>
        <begin position="663"/>
        <end position="682"/>
    </location>
</feature>
<dbReference type="InterPro" id="IPR000591">
    <property type="entry name" value="DEP_dom"/>
</dbReference>
<keyword evidence="5 8" id="KW-0256">Endoplasmic reticulum</keyword>
<dbReference type="Pfam" id="PF00610">
    <property type="entry name" value="DEP"/>
    <property type="match status" value="1"/>
</dbReference>
<evidence type="ECO:0000256" key="6">
    <source>
        <dbReference type="ARBA" id="ARBA00022989"/>
    </source>
</evidence>
<evidence type="ECO:0000256" key="2">
    <source>
        <dbReference type="ARBA" id="ARBA00022676"/>
    </source>
</evidence>
<keyword evidence="12" id="KW-1185">Reference proteome</keyword>
<dbReference type="InterPro" id="IPR036390">
    <property type="entry name" value="WH_DNA-bd_sf"/>
</dbReference>
<feature type="transmembrane region" description="Helical" evidence="8">
    <location>
        <begin position="1052"/>
        <end position="1075"/>
    </location>
</feature>
<proteinExistence type="inferred from homology"/>
<evidence type="ECO:0000313" key="12">
    <source>
        <dbReference type="Proteomes" id="UP001075354"/>
    </source>
</evidence>
<dbReference type="GO" id="GO:0005789">
    <property type="term" value="C:endoplasmic reticulum membrane"/>
    <property type="evidence" value="ECO:0007669"/>
    <property type="project" value="UniProtKB-SubCell"/>
</dbReference>
<evidence type="ECO:0000256" key="9">
    <source>
        <dbReference type="SAM" id="MobiDB-lite"/>
    </source>
</evidence>
<feature type="compositionally biased region" description="Polar residues" evidence="9">
    <location>
        <begin position="506"/>
        <end position="520"/>
    </location>
</feature>
<evidence type="ECO:0000256" key="5">
    <source>
        <dbReference type="ARBA" id="ARBA00022824"/>
    </source>
</evidence>
<gene>
    <name evidence="11" type="ORF">ONE63_008900</name>
</gene>
<dbReference type="PANTHER" id="PTHR22760:SF4">
    <property type="entry name" value="GPI MANNOSYLTRANSFERASE 3"/>
    <property type="match status" value="1"/>
</dbReference>
<dbReference type="EC" id="2.4.1.-" evidence="8"/>
<accession>A0AAV7XHW6</accession>
<dbReference type="GO" id="GO:0000026">
    <property type="term" value="F:alpha-1,2-mannosyltransferase activity"/>
    <property type="evidence" value="ECO:0007669"/>
    <property type="project" value="TreeGrafter"/>
</dbReference>
<evidence type="ECO:0000256" key="8">
    <source>
        <dbReference type="RuleBase" id="RU363075"/>
    </source>
</evidence>
<feature type="transmembrane region" description="Helical" evidence="8">
    <location>
        <begin position="1087"/>
        <end position="1105"/>
    </location>
</feature>
<keyword evidence="7 8" id="KW-0472">Membrane</keyword>
<dbReference type="InterPro" id="IPR036388">
    <property type="entry name" value="WH-like_DNA-bd_sf"/>
</dbReference>
<keyword evidence="6 8" id="KW-1133">Transmembrane helix</keyword>
<comment type="subcellular location">
    <subcellularLocation>
        <location evidence="1 8">Endoplasmic reticulum membrane</location>
        <topology evidence="1 8">Multi-pass membrane protein</topology>
    </subcellularLocation>
</comment>
<comment type="similarity">
    <text evidence="8">Belongs to the glycosyltransferase 22 family.</text>
</comment>
<keyword evidence="2 8" id="KW-0328">Glycosyltransferase</keyword>
<feature type="transmembrane region" description="Helical" evidence="8">
    <location>
        <begin position="1139"/>
        <end position="1161"/>
    </location>
</feature>
<dbReference type="GO" id="GO:0035556">
    <property type="term" value="P:intracellular signal transduction"/>
    <property type="evidence" value="ECO:0007669"/>
    <property type="project" value="InterPro"/>
</dbReference>
<reference evidence="11" key="1">
    <citation type="submission" date="2022-12" db="EMBL/GenBank/DDBJ databases">
        <title>Chromosome-level genome assembly of the bean flower thrips Megalurothrips usitatus.</title>
        <authorList>
            <person name="Ma L."/>
            <person name="Liu Q."/>
            <person name="Li H."/>
            <person name="Cai W."/>
        </authorList>
    </citation>
    <scope>NUCLEOTIDE SEQUENCE</scope>
    <source>
        <strain evidence="11">Cailab_2022a</strain>
    </source>
</reference>
<feature type="domain" description="DEP" evidence="10">
    <location>
        <begin position="27"/>
        <end position="114"/>
    </location>
</feature>
<keyword evidence="4 8" id="KW-0812">Transmembrane</keyword>
<evidence type="ECO:0000256" key="3">
    <source>
        <dbReference type="ARBA" id="ARBA00022679"/>
    </source>
</evidence>
<dbReference type="SUPFAM" id="SSF46785">
    <property type="entry name" value="Winged helix' DNA-binding domain"/>
    <property type="match status" value="1"/>
</dbReference>
<feature type="transmembrane region" description="Helical" evidence="8">
    <location>
        <begin position="1173"/>
        <end position="1192"/>
    </location>
</feature>
<dbReference type="EMBL" id="JAPTSV010000007">
    <property type="protein sequence ID" value="KAJ1525688.1"/>
    <property type="molecule type" value="Genomic_DNA"/>
</dbReference>
<dbReference type="InterPro" id="IPR005599">
    <property type="entry name" value="GPI_mannosylTrfase"/>
</dbReference>
<dbReference type="GO" id="GO:0006506">
    <property type="term" value="P:GPI anchor biosynthetic process"/>
    <property type="evidence" value="ECO:0007669"/>
    <property type="project" value="TreeGrafter"/>
</dbReference>
<evidence type="ECO:0000256" key="7">
    <source>
        <dbReference type="ARBA" id="ARBA00023136"/>
    </source>
</evidence>
<evidence type="ECO:0000256" key="1">
    <source>
        <dbReference type="ARBA" id="ARBA00004477"/>
    </source>
</evidence>
<evidence type="ECO:0000259" key="10">
    <source>
        <dbReference type="PROSITE" id="PS50186"/>
    </source>
</evidence>
<protein>
    <recommendedName>
        <fullName evidence="8">Mannosyltransferase</fullName>
        <ecNumber evidence="8">2.4.1.-</ecNumber>
    </recommendedName>
</protein>
<comment type="caution">
    <text evidence="11">The sequence shown here is derived from an EMBL/GenBank/DDBJ whole genome shotgun (WGS) entry which is preliminary data.</text>
</comment>
<feature type="transmembrane region" description="Helical" evidence="8">
    <location>
        <begin position="1239"/>
        <end position="1257"/>
    </location>
</feature>
<feature type="region of interest" description="Disordered" evidence="9">
    <location>
        <begin position="184"/>
        <end position="206"/>
    </location>
</feature>
<dbReference type="PANTHER" id="PTHR22760">
    <property type="entry name" value="GLYCOSYLTRANSFERASE"/>
    <property type="match status" value="1"/>
</dbReference>
<name>A0AAV7XHW6_9NEOP</name>
<organism evidence="11 12">
    <name type="scientific">Megalurothrips usitatus</name>
    <name type="common">bean blossom thrips</name>
    <dbReference type="NCBI Taxonomy" id="439358"/>
    <lineage>
        <taxon>Eukaryota</taxon>
        <taxon>Metazoa</taxon>
        <taxon>Ecdysozoa</taxon>
        <taxon>Arthropoda</taxon>
        <taxon>Hexapoda</taxon>
        <taxon>Insecta</taxon>
        <taxon>Pterygota</taxon>
        <taxon>Neoptera</taxon>
        <taxon>Paraneoptera</taxon>
        <taxon>Thysanoptera</taxon>
        <taxon>Terebrantia</taxon>
        <taxon>Thripoidea</taxon>
        <taxon>Thripidae</taxon>
        <taxon>Megalurothrips</taxon>
    </lineage>
</organism>
<evidence type="ECO:0000256" key="4">
    <source>
        <dbReference type="ARBA" id="ARBA00022692"/>
    </source>
</evidence>